<gene>
    <name evidence="7" type="primary">rlmD</name>
    <name evidence="7" type="ORF">E6K72_00940</name>
</gene>
<dbReference type="GO" id="GO:0006396">
    <property type="term" value="P:RNA processing"/>
    <property type="evidence" value="ECO:0007669"/>
    <property type="project" value="InterPro"/>
</dbReference>
<dbReference type="GO" id="GO:0001510">
    <property type="term" value="P:RNA methylation"/>
    <property type="evidence" value="ECO:0007669"/>
    <property type="project" value="UniProtKB-ARBA"/>
</dbReference>
<sequence length="458" mass="50181">MKVNDLLNVWVEDLALGGAGLARHAGRVVFVDRGLPGDRLDARITRVKRGYAEAKLDRLETPSGLRVAAPCTHVAICGGCRFQELAYPAQCEAKTRQVRDTLIHLGGVSDPSVHPIAPAPAVFGYRNKMEFSFHPDPADGRPVLGLHVRNAFDRVFALERCELCSALTNDVVRLTQRFAVEHRWRAYDPRLHQGVVRFLTVRHLPHTDQCGVHLVAAAEDIPGLDSWARAVADLSPAVRTVTLALNRSHTNVAFGEQETALVGNGTISERLLGLEFEAGLNVFLQTNSAQAEALYQAAIDAAALAASDTVLDLYCGTGTLTLLLARRAREAIGVESVTHAVSGARRNARRNGIGNARFVEGDARRVLREWARAERPDPPRPEVVVVDPPRAGLHARVVARVAELEPRRIVYVSCNPATLARDVRDFASRGFVLVEVRPFDMFPHTPHIECVAALERAR</sequence>
<comment type="similarity">
    <text evidence="4">Belongs to the class I-like SAM-binding methyltransferase superfamily. RNA M5U methyltransferase family.</text>
</comment>
<feature type="domain" description="TRAM" evidence="6">
    <location>
        <begin position="1"/>
        <end position="58"/>
    </location>
</feature>
<dbReference type="InterPro" id="IPR029063">
    <property type="entry name" value="SAM-dependent_MTases_sf"/>
</dbReference>
<dbReference type="Gene3D" id="3.40.50.150">
    <property type="entry name" value="Vaccinia Virus protein VP39"/>
    <property type="match status" value="1"/>
</dbReference>
<feature type="binding site" evidence="4">
    <location>
        <position position="285"/>
    </location>
    <ligand>
        <name>S-adenosyl-L-methionine</name>
        <dbReference type="ChEBI" id="CHEBI:59789"/>
    </ligand>
</feature>
<keyword evidence="3 4" id="KW-0949">S-adenosyl-L-methionine</keyword>
<feature type="binding site" evidence="4">
    <location>
        <position position="314"/>
    </location>
    <ligand>
        <name>S-adenosyl-L-methionine</name>
        <dbReference type="ChEBI" id="CHEBI:59789"/>
    </ligand>
</feature>
<reference evidence="7 8" key="1">
    <citation type="journal article" date="2019" name="Nat. Microbiol.">
        <title>Mediterranean grassland soil C-N compound turnover is dependent on rainfall and depth, and is mediated by genomically divergent microorganisms.</title>
        <authorList>
            <person name="Diamond S."/>
            <person name="Andeer P.F."/>
            <person name="Li Z."/>
            <person name="Crits-Christoph A."/>
            <person name="Burstein D."/>
            <person name="Anantharaman K."/>
            <person name="Lane K.R."/>
            <person name="Thomas B.C."/>
            <person name="Pan C."/>
            <person name="Northen T.R."/>
            <person name="Banfield J.F."/>
        </authorList>
    </citation>
    <scope>NUCLEOTIDE SEQUENCE [LARGE SCALE GENOMIC DNA]</scope>
    <source>
        <strain evidence="7">WS_2</strain>
    </source>
</reference>
<organism evidence="7 8">
    <name type="scientific">Eiseniibacteriota bacterium</name>
    <dbReference type="NCBI Taxonomy" id="2212470"/>
    <lineage>
        <taxon>Bacteria</taxon>
        <taxon>Candidatus Eiseniibacteriota</taxon>
    </lineage>
</organism>
<name>A0A538T957_UNCEI</name>
<dbReference type="InterPro" id="IPR010280">
    <property type="entry name" value="U5_MeTrfase_fam"/>
</dbReference>
<dbReference type="InterPro" id="IPR012340">
    <property type="entry name" value="NA-bd_OB-fold"/>
</dbReference>
<evidence type="ECO:0000256" key="1">
    <source>
        <dbReference type="ARBA" id="ARBA00022603"/>
    </source>
</evidence>
<evidence type="ECO:0000256" key="3">
    <source>
        <dbReference type="ARBA" id="ARBA00022691"/>
    </source>
</evidence>
<dbReference type="NCBIfam" id="TIGR00479">
    <property type="entry name" value="rumA"/>
    <property type="match status" value="1"/>
</dbReference>
<proteinExistence type="inferred from homology"/>
<feature type="binding site" evidence="4">
    <location>
        <position position="387"/>
    </location>
    <ligand>
        <name>S-adenosyl-L-methionine</name>
        <dbReference type="ChEBI" id="CHEBI:59789"/>
    </ligand>
</feature>
<dbReference type="Pfam" id="PF01938">
    <property type="entry name" value="TRAM"/>
    <property type="match status" value="1"/>
</dbReference>
<feature type="active site" evidence="5">
    <location>
        <position position="414"/>
    </location>
</feature>
<comment type="caution">
    <text evidence="7">The sequence shown here is derived from an EMBL/GenBank/DDBJ whole genome shotgun (WGS) entry which is preliminary data.</text>
</comment>
<dbReference type="AlphaFoldDB" id="A0A538T957"/>
<keyword evidence="2 4" id="KW-0808">Transferase</keyword>
<dbReference type="SUPFAM" id="SSF53335">
    <property type="entry name" value="S-adenosyl-L-methionine-dependent methyltransferases"/>
    <property type="match status" value="1"/>
</dbReference>
<dbReference type="GO" id="GO:0008757">
    <property type="term" value="F:S-adenosylmethionine-dependent methyltransferase activity"/>
    <property type="evidence" value="ECO:0007669"/>
    <property type="project" value="UniProtKB-ARBA"/>
</dbReference>
<dbReference type="Gene3D" id="2.40.50.1070">
    <property type="match status" value="1"/>
</dbReference>
<dbReference type="PANTHER" id="PTHR11061:SF30">
    <property type="entry name" value="TRNA (URACIL(54)-C(5))-METHYLTRANSFERASE"/>
    <property type="match status" value="1"/>
</dbReference>
<feature type="binding site" evidence="4">
    <location>
        <position position="335"/>
    </location>
    <ligand>
        <name>S-adenosyl-L-methionine</name>
        <dbReference type="ChEBI" id="CHEBI:59789"/>
    </ligand>
</feature>
<accession>A0A538T957</accession>
<evidence type="ECO:0000256" key="5">
    <source>
        <dbReference type="PROSITE-ProRule" id="PRU10015"/>
    </source>
</evidence>
<evidence type="ECO:0000259" key="6">
    <source>
        <dbReference type="PROSITE" id="PS50926"/>
    </source>
</evidence>
<dbReference type="FunFam" id="3.40.50.150:FF:000009">
    <property type="entry name" value="23S rRNA (Uracil(1939)-C(5))-methyltransferase RlmD"/>
    <property type="match status" value="1"/>
</dbReference>
<dbReference type="PANTHER" id="PTHR11061">
    <property type="entry name" value="RNA M5U METHYLTRANSFERASE"/>
    <property type="match status" value="1"/>
</dbReference>
<dbReference type="InterPro" id="IPR030391">
    <property type="entry name" value="MeTrfase_TrmA_CS"/>
</dbReference>
<dbReference type="GO" id="GO:0008173">
    <property type="term" value="F:RNA methyltransferase activity"/>
    <property type="evidence" value="ECO:0007669"/>
    <property type="project" value="InterPro"/>
</dbReference>
<feature type="active site" description="Nucleophile" evidence="4">
    <location>
        <position position="414"/>
    </location>
</feature>
<dbReference type="SUPFAM" id="SSF50249">
    <property type="entry name" value="Nucleic acid-binding proteins"/>
    <property type="match status" value="1"/>
</dbReference>
<dbReference type="InterPro" id="IPR002792">
    <property type="entry name" value="TRAM_dom"/>
</dbReference>
<evidence type="ECO:0000313" key="8">
    <source>
        <dbReference type="Proteomes" id="UP000317716"/>
    </source>
</evidence>
<dbReference type="Proteomes" id="UP000317716">
    <property type="component" value="Unassembled WGS sequence"/>
</dbReference>
<dbReference type="PROSITE" id="PS51687">
    <property type="entry name" value="SAM_MT_RNA_M5U"/>
    <property type="match status" value="1"/>
</dbReference>
<dbReference type="Gene3D" id="2.40.50.140">
    <property type="entry name" value="Nucleic acid-binding proteins"/>
    <property type="match status" value="1"/>
</dbReference>
<dbReference type="Pfam" id="PF05958">
    <property type="entry name" value="tRNA_U5-meth_tr"/>
    <property type="match status" value="1"/>
</dbReference>
<protein>
    <submittedName>
        <fullName evidence="7">23S rRNA (Uracil(1939)-C(5))-methyltransferase RlmD</fullName>
        <ecNumber evidence="7">2.1.1.190</ecNumber>
    </submittedName>
</protein>
<dbReference type="InterPro" id="IPR030390">
    <property type="entry name" value="MeTrfase_TrmA_AS"/>
</dbReference>
<evidence type="ECO:0000256" key="2">
    <source>
        <dbReference type="ARBA" id="ARBA00022679"/>
    </source>
</evidence>
<dbReference type="EMBL" id="VBOS01000029">
    <property type="protein sequence ID" value="TMQ60166.1"/>
    <property type="molecule type" value="Genomic_DNA"/>
</dbReference>
<dbReference type="CDD" id="cd02440">
    <property type="entry name" value="AdoMet_MTases"/>
    <property type="match status" value="1"/>
</dbReference>
<evidence type="ECO:0000256" key="4">
    <source>
        <dbReference type="PROSITE-ProRule" id="PRU01024"/>
    </source>
</evidence>
<dbReference type="EC" id="2.1.1.190" evidence="7"/>
<dbReference type="PROSITE" id="PS01230">
    <property type="entry name" value="TRMA_1"/>
    <property type="match status" value="1"/>
</dbReference>
<evidence type="ECO:0000313" key="7">
    <source>
        <dbReference type="EMBL" id="TMQ60166.1"/>
    </source>
</evidence>
<keyword evidence="1 4" id="KW-0489">Methyltransferase</keyword>
<dbReference type="PROSITE" id="PS01231">
    <property type="entry name" value="TRMA_2"/>
    <property type="match status" value="1"/>
</dbReference>
<dbReference type="PROSITE" id="PS50926">
    <property type="entry name" value="TRAM"/>
    <property type="match status" value="1"/>
</dbReference>